<evidence type="ECO:0000256" key="6">
    <source>
        <dbReference type="HAMAP-Rule" id="MF_00735"/>
    </source>
</evidence>
<dbReference type="InterPro" id="IPR029063">
    <property type="entry name" value="SAM-dependent_MTases_sf"/>
</dbReference>
<feature type="binding site" evidence="6">
    <location>
        <position position="172"/>
    </location>
    <ligand>
        <name>S-adenosyl-L-methionine</name>
        <dbReference type="ChEBI" id="CHEBI:59789"/>
    </ligand>
</feature>
<reference evidence="8" key="1">
    <citation type="journal article" date="2017" name="Proc. Natl. Acad. Sci. U.S.A.">
        <title>Simulation of Deepwater Horizon oil plume reveals substrate specialization within a complex community of hydrocarbon-degraders.</title>
        <authorList>
            <person name="Hu P."/>
            <person name="Dubinsky E.A."/>
            <person name="Probst A.J."/>
            <person name="Wang J."/>
            <person name="Sieber C.M.K."/>
            <person name="Tom L.M."/>
            <person name="Gardinali P."/>
            <person name="Banfield J.F."/>
            <person name="Atlas R.M."/>
            <person name="Andersen G.L."/>
        </authorList>
    </citation>
    <scope>NUCLEOTIDE SEQUENCE [LARGE SCALE GENOMIC DNA]</scope>
</reference>
<evidence type="ECO:0000313" key="7">
    <source>
        <dbReference type="EMBL" id="OUR93015.1"/>
    </source>
</evidence>
<protein>
    <recommendedName>
        <fullName evidence="6">Ribosomal protein L11 methyltransferase</fullName>
        <shortName evidence="6">L11 Mtase</shortName>
        <ecNumber evidence="6">2.1.1.-</ecNumber>
    </recommendedName>
</protein>
<dbReference type="GO" id="GO:0008276">
    <property type="term" value="F:protein methyltransferase activity"/>
    <property type="evidence" value="ECO:0007669"/>
    <property type="project" value="UniProtKB-UniRule"/>
</dbReference>
<dbReference type="PANTHER" id="PTHR43648">
    <property type="entry name" value="ELECTRON TRANSFER FLAVOPROTEIN BETA SUBUNIT LYSINE METHYLTRANSFERASE"/>
    <property type="match status" value="1"/>
</dbReference>
<dbReference type="Proteomes" id="UP000196531">
    <property type="component" value="Unassembled WGS sequence"/>
</dbReference>
<dbReference type="EMBL" id="MAAO01000016">
    <property type="protein sequence ID" value="OUR93015.1"/>
    <property type="molecule type" value="Genomic_DNA"/>
</dbReference>
<feature type="binding site" evidence="6">
    <location>
        <position position="218"/>
    </location>
    <ligand>
        <name>S-adenosyl-L-methionine</name>
        <dbReference type="ChEBI" id="CHEBI:59789"/>
    </ligand>
</feature>
<feature type="binding site" evidence="6">
    <location>
        <position position="263"/>
    </location>
    <ligand>
        <name>S-adenosyl-L-methionine</name>
        <dbReference type="ChEBI" id="CHEBI:59789"/>
    </ligand>
</feature>
<comment type="similarity">
    <text evidence="1 6">Belongs to the methyltransferase superfamily. PrmA family.</text>
</comment>
<keyword evidence="3 6" id="KW-0489">Methyltransferase</keyword>
<comment type="caution">
    <text evidence="7">The sequence shown here is derived from an EMBL/GenBank/DDBJ whole genome shotgun (WGS) entry which is preliminary data.</text>
</comment>
<evidence type="ECO:0000256" key="3">
    <source>
        <dbReference type="ARBA" id="ARBA00022603"/>
    </source>
</evidence>
<accession>A0A1Y5F1W2</accession>
<comment type="subcellular location">
    <subcellularLocation>
        <location evidence="6">Cytoplasm</location>
    </subcellularLocation>
</comment>
<sequence>MENKKFVEVKVSFKLTNLQELEDINSQAMTVFECDGVQEFSIDEAIVDEILGERAYSGGDIPGEVIDEVNDVARLHHLNLVYFFYQSEDSIGLANKFIEFLKESKLADGITVEEKPWEDWNKEWRKFYSLIEVDEKLTVVPEWEKNNFEKSENDCVYIYPGMGFGTGEHQTTYLCLKLLMSVIGEVPHRGTCLDFGCGSGILGIAAIKKLSSEVVFCDIDPEALHNCLQNLDLNFKGVDLSGTTLVSRERFKSGVEHDLVFANILENVLIGEREELLDSVKKDGILIVSGLLNHQVDTIINEYKEFKMISTLSKDDWSAILFKKL</sequence>
<dbReference type="AlphaFoldDB" id="A0A1Y5F1W2"/>
<keyword evidence="2 6" id="KW-0963">Cytoplasm</keyword>
<dbReference type="InterPro" id="IPR050078">
    <property type="entry name" value="Ribosomal_L11_MeTrfase_PrmA"/>
</dbReference>
<evidence type="ECO:0000256" key="5">
    <source>
        <dbReference type="ARBA" id="ARBA00022691"/>
    </source>
</evidence>
<dbReference type="HAMAP" id="MF_00735">
    <property type="entry name" value="Methyltr_PrmA"/>
    <property type="match status" value="1"/>
</dbReference>
<evidence type="ECO:0000256" key="1">
    <source>
        <dbReference type="ARBA" id="ARBA00009741"/>
    </source>
</evidence>
<dbReference type="EC" id="2.1.1.-" evidence="6"/>
<dbReference type="InterPro" id="IPR004498">
    <property type="entry name" value="Ribosomal_PrmA_MeTrfase"/>
</dbReference>
<comment type="function">
    <text evidence="6">Methylates ribosomal protein L11.</text>
</comment>
<gene>
    <name evidence="6" type="primary">prmA</name>
    <name evidence="7" type="ORF">A9Q84_21160</name>
</gene>
<dbReference type="SUPFAM" id="SSF53335">
    <property type="entry name" value="S-adenosyl-L-methionine-dependent methyltransferases"/>
    <property type="match status" value="1"/>
</dbReference>
<comment type="catalytic activity">
    <reaction evidence="6">
        <text>L-lysyl-[protein] + 3 S-adenosyl-L-methionine = N(6),N(6),N(6)-trimethyl-L-lysyl-[protein] + 3 S-adenosyl-L-homocysteine + 3 H(+)</text>
        <dbReference type="Rhea" id="RHEA:54192"/>
        <dbReference type="Rhea" id="RHEA-COMP:9752"/>
        <dbReference type="Rhea" id="RHEA-COMP:13826"/>
        <dbReference type="ChEBI" id="CHEBI:15378"/>
        <dbReference type="ChEBI" id="CHEBI:29969"/>
        <dbReference type="ChEBI" id="CHEBI:57856"/>
        <dbReference type="ChEBI" id="CHEBI:59789"/>
        <dbReference type="ChEBI" id="CHEBI:61961"/>
    </reaction>
</comment>
<dbReference type="Gene3D" id="3.40.50.150">
    <property type="entry name" value="Vaccinia Virus protein VP39"/>
    <property type="match status" value="1"/>
</dbReference>
<evidence type="ECO:0000313" key="8">
    <source>
        <dbReference type="Proteomes" id="UP000196531"/>
    </source>
</evidence>
<dbReference type="Pfam" id="PF06325">
    <property type="entry name" value="PrmA"/>
    <property type="match status" value="1"/>
</dbReference>
<dbReference type="CDD" id="cd02440">
    <property type="entry name" value="AdoMet_MTases"/>
    <property type="match status" value="1"/>
</dbReference>
<dbReference type="GO" id="GO:0005737">
    <property type="term" value="C:cytoplasm"/>
    <property type="evidence" value="ECO:0007669"/>
    <property type="project" value="UniProtKB-SubCell"/>
</dbReference>
<keyword evidence="4 6" id="KW-0808">Transferase</keyword>
<proteinExistence type="inferred from homology"/>
<dbReference type="PANTHER" id="PTHR43648:SF1">
    <property type="entry name" value="ELECTRON TRANSFER FLAVOPROTEIN BETA SUBUNIT LYSINE METHYLTRANSFERASE"/>
    <property type="match status" value="1"/>
</dbReference>
<organism evidence="7 8">
    <name type="scientific">Halobacteriovorax marinus</name>
    <dbReference type="NCBI Taxonomy" id="97084"/>
    <lineage>
        <taxon>Bacteria</taxon>
        <taxon>Pseudomonadati</taxon>
        <taxon>Bdellovibrionota</taxon>
        <taxon>Bacteriovoracia</taxon>
        <taxon>Bacteriovoracales</taxon>
        <taxon>Halobacteriovoraceae</taxon>
        <taxon>Halobacteriovorax</taxon>
    </lineage>
</organism>
<evidence type="ECO:0000256" key="2">
    <source>
        <dbReference type="ARBA" id="ARBA00022490"/>
    </source>
</evidence>
<feature type="binding site" evidence="6">
    <location>
        <position position="196"/>
    </location>
    <ligand>
        <name>S-adenosyl-L-methionine</name>
        <dbReference type="ChEBI" id="CHEBI:59789"/>
    </ligand>
</feature>
<name>A0A1Y5F1W2_9BACT</name>
<evidence type="ECO:0000256" key="4">
    <source>
        <dbReference type="ARBA" id="ARBA00022679"/>
    </source>
</evidence>
<dbReference type="GO" id="GO:0032259">
    <property type="term" value="P:methylation"/>
    <property type="evidence" value="ECO:0007669"/>
    <property type="project" value="UniProtKB-KW"/>
</dbReference>
<keyword evidence="5 6" id="KW-0949">S-adenosyl-L-methionine</keyword>